<keyword evidence="2" id="KW-1185">Reference proteome</keyword>
<gene>
    <name evidence="1" type="ORF">CAL13_13615</name>
</gene>
<dbReference type="EMBL" id="CP021109">
    <property type="protein sequence ID" value="ARP87128.1"/>
    <property type="molecule type" value="Genomic_DNA"/>
</dbReference>
<dbReference type="Proteomes" id="UP000194139">
    <property type="component" value="Chromosome"/>
</dbReference>
<evidence type="ECO:0000313" key="1">
    <source>
        <dbReference type="EMBL" id="ARP87128.1"/>
    </source>
</evidence>
<dbReference type="AlphaFoldDB" id="A0A1W6Z1C4"/>
<organism evidence="1 2">
    <name type="scientific">Bordetella genomosp. 9</name>
    <dbReference type="NCBI Taxonomy" id="1416803"/>
    <lineage>
        <taxon>Bacteria</taxon>
        <taxon>Pseudomonadati</taxon>
        <taxon>Pseudomonadota</taxon>
        <taxon>Betaproteobacteria</taxon>
        <taxon>Burkholderiales</taxon>
        <taxon>Alcaligenaceae</taxon>
        <taxon>Bordetella</taxon>
    </lineage>
</organism>
<proteinExistence type="predicted"/>
<reference evidence="1 2" key="1">
    <citation type="submission" date="2017-05" db="EMBL/GenBank/DDBJ databases">
        <title>Complete and WGS of Bordetella genogroups.</title>
        <authorList>
            <person name="Spilker T."/>
            <person name="LiPuma J."/>
        </authorList>
    </citation>
    <scope>NUCLEOTIDE SEQUENCE [LARGE SCALE GENOMIC DNA]</scope>
    <source>
        <strain evidence="1 2">AU17164</strain>
    </source>
</reference>
<evidence type="ECO:0000313" key="2">
    <source>
        <dbReference type="Proteomes" id="UP000194139"/>
    </source>
</evidence>
<sequence>MAGVALQPAAAAPSNGAASLHDRMDPPVLPEGGRYEPLGKALRIQGQQVSAWAFDAPGSVPELADWLSRRQSALRDLWVTPYGVVLAGMDADVQWAARLFEAGNGRTRGTVSALSLRTNAMADGPRDRAATPAWRLRGGKLLFELQSRDTGEIVLEQVWSHASAPPDLHKSLQRELNAEGWKRGVHAHAPVVQQWVRGRARLSAHIVPLDGGSGVTVVLRLAE</sequence>
<protein>
    <submittedName>
        <fullName evidence="1">Uncharacterized protein</fullName>
    </submittedName>
</protein>
<name>A0A1W6Z1C4_9BORD</name>
<accession>A0A1W6Z1C4</accession>